<comment type="caution">
    <text evidence="3">The sequence shown here is derived from an EMBL/GenBank/DDBJ whole genome shotgun (WGS) entry which is preliminary data.</text>
</comment>
<dbReference type="InterPro" id="IPR029010">
    <property type="entry name" value="ThuA-like"/>
</dbReference>
<feature type="signal peptide" evidence="1">
    <location>
        <begin position="1"/>
        <end position="29"/>
    </location>
</feature>
<evidence type="ECO:0000313" key="4">
    <source>
        <dbReference type="Proteomes" id="UP001597510"/>
    </source>
</evidence>
<evidence type="ECO:0000259" key="2">
    <source>
        <dbReference type="Pfam" id="PF06283"/>
    </source>
</evidence>
<protein>
    <submittedName>
        <fullName evidence="3">ThuA domain-containing protein</fullName>
    </submittedName>
</protein>
<organism evidence="3 4">
    <name type="scientific">Emticicia soli</name>
    <dbReference type="NCBI Taxonomy" id="2027878"/>
    <lineage>
        <taxon>Bacteria</taxon>
        <taxon>Pseudomonadati</taxon>
        <taxon>Bacteroidota</taxon>
        <taxon>Cytophagia</taxon>
        <taxon>Cytophagales</taxon>
        <taxon>Leadbetterellaceae</taxon>
        <taxon>Emticicia</taxon>
    </lineage>
</organism>
<reference evidence="4" key="1">
    <citation type="journal article" date="2019" name="Int. J. Syst. Evol. Microbiol.">
        <title>The Global Catalogue of Microorganisms (GCM) 10K type strain sequencing project: providing services to taxonomists for standard genome sequencing and annotation.</title>
        <authorList>
            <consortium name="The Broad Institute Genomics Platform"/>
            <consortium name="The Broad Institute Genome Sequencing Center for Infectious Disease"/>
            <person name="Wu L."/>
            <person name="Ma J."/>
        </authorList>
    </citation>
    <scope>NUCLEOTIDE SEQUENCE [LARGE SCALE GENOMIC DNA]</scope>
    <source>
        <strain evidence="4">KCTC 52344</strain>
    </source>
</reference>
<name>A0ABW5JDR4_9BACT</name>
<evidence type="ECO:0000256" key="1">
    <source>
        <dbReference type="SAM" id="SignalP"/>
    </source>
</evidence>
<dbReference type="PANTHER" id="PTHR40469:SF2">
    <property type="entry name" value="GALACTOSE-BINDING DOMAIN-LIKE SUPERFAMILY PROTEIN"/>
    <property type="match status" value="1"/>
</dbReference>
<dbReference type="Pfam" id="PF06283">
    <property type="entry name" value="ThuA"/>
    <property type="match status" value="1"/>
</dbReference>
<feature type="domain" description="ThuA-like" evidence="2">
    <location>
        <begin position="38"/>
        <end position="282"/>
    </location>
</feature>
<dbReference type="InterPro" id="IPR029062">
    <property type="entry name" value="Class_I_gatase-like"/>
</dbReference>
<keyword evidence="4" id="KW-1185">Reference proteome</keyword>
<dbReference type="Proteomes" id="UP001597510">
    <property type="component" value="Unassembled WGS sequence"/>
</dbReference>
<dbReference type="Gene3D" id="3.40.50.880">
    <property type="match status" value="1"/>
</dbReference>
<gene>
    <name evidence="3" type="ORF">ACFSR2_21420</name>
</gene>
<dbReference type="RefSeq" id="WP_340233321.1">
    <property type="nucleotide sequence ID" value="NZ_JBBEWC010000001.1"/>
</dbReference>
<dbReference type="EMBL" id="JBHULC010000038">
    <property type="protein sequence ID" value="MFD2523472.1"/>
    <property type="molecule type" value="Genomic_DNA"/>
</dbReference>
<dbReference type="PANTHER" id="PTHR40469">
    <property type="entry name" value="SECRETED GLYCOSYL HYDROLASE"/>
    <property type="match status" value="1"/>
</dbReference>
<evidence type="ECO:0000313" key="3">
    <source>
        <dbReference type="EMBL" id="MFD2523472.1"/>
    </source>
</evidence>
<proteinExistence type="predicted"/>
<dbReference type="SUPFAM" id="SSF52317">
    <property type="entry name" value="Class I glutamine amidotransferase-like"/>
    <property type="match status" value="1"/>
</dbReference>
<keyword evidence="1" id="KW-0732">Signal</keyword>
<accession>A0ABW5JDR4</accession>
<feature type="chain" id="PRO_5046047793" evidence="1">
    <location>
        <begin position="30"/>
        <end position="305"/>
    </location>
</feature>
<sequence>MINKKLNFVSKFVILLAVFSIAFLGQAFAQKKAKKPMNVLIIDGQNNHKNWPQTTQMMKGYLEETGLFKVDVATTPPAGGDMETFKPDFSAYQVVLSNYNGDSWSKATKDAFEKFVSNGGGFVVVHAADNAFPEWDAYNKMIGLGGWGDRTEKSGPYVYYDEEKHNFVHDNSAGNGGSHGAEHQFVVKVHNTKHPITKGLPEAWLHEKDELYDRLRGPAVNMEVLATAYSPKEKRGSGRIEPMLMTITYGKGKVFHTTLGHGNYSQKCKGFITTLQRGTEWAATGKVTQAVPKDFPTAESVSIRD</sequence>